<evidence type="ECO:0000256" key="1">
    <source>
        <dbReference type="SAM" id="MobiDB-lite"/>
    </source>
</evidence>
<organism evidence="2 3">
    <name type="scientific">Senna tora</name>
    <dbReference type="NCBI Taxonomy" id="362788"/>
    <lineage>
        <taxon>Eukaryota</taxon>
        <taxon>Viridiplantae</taxon>
        <taxon>Streptophyta</taxon>
        <taxon>Embryophyta</taxon>
        <taxon>Tracheophyta</taxon>
        <taxon>Spermatophyta</taxon>
        <taxon>Magnoliopsida</taxon>
        <taxon>eudicotyledons</taxon>
        <taxon>Gunneridae</taxon>
        <taxon>Pentapetalae</taxon>
        <taxon>rosids</taxon>
        <taxon>fabids</taxon>
        <taxon>Fabales</taxon>
        <taxon>Fabaceae</taxon>
        <taxon>Caesalpinioideae</taxon>
        <taxon>Cassia clade</taxon>
        <taxon>Senna</taxon>
    </lineage>
</organism>
<feature type="region of interest" description="Disordered" evidence="1">
    <location>
        <begin position="1"/>
        <end position="33"/>
    </location>
</feature>
<keyword evidence="3" id="KW-1185">Reference proteome</keyword>
<proteinExistence type="predicted"/>
<comment type="caution">
    <text evidence="2">The sequence shown here is derived from an EMBL/GenBank/DDBJ whole genome shotgun (WGS) entry which is preliminary data.</text>
</comment>
<sequence>MGPTPPCAVKKDSLTVQTEPSGHTIAWKGKKNI</sequence>
<name>A0A834WA28_9FABA</name>
<gene>
    <name evidence="2" type="ORF">G2W53_027962</name>
</gene>
<evidence type="ECO:0000313" key="2">
    <source>
        <dbReference type="EMBL" id="KAF7813993.1"/>
    </source>
</evidence>
<dbReference type="AlphaFoldDB" id="A0A834WA28"/>
<protein>
    <submittedName>
        <fullName evidence="2">Uncharacterized protein</fullName>
    </submittedName>
</protein>
<dbReference type="Proteomes" id="UP000634136">
    <property type="component" value="Unassembled WGS sequence"/>
</dbReference>
<evidence type="ECO:0000313" key="3">
    <source>
        <dbReference type="Proteomes" id="UP000634136"/>
    </source>
</evidence>
<accession>A0A834WA28</accession>
<dbReference type="EMBL" id="JAAIUW010000009">
    <property type="protein sequence ID" value="KAF7813993.1"/>
    <property type="molecule type" value="Genomic_DNA"/>
</dbReference>
<reference evidence="2" key="1">
    <citation type="submission" date="2020-09" db="EMBL/GenBank/DDBJ databases">
        <title>Genome-Enabled Discovery of Anthraquinone Biosynthesis in Senna tora.</title>
        <authorList>
            <person name="Kang S.-H."/>
            <person name="Pandey R.P."/>
            <person name="Lee C.-M."/>
            <person name="Sim J.-S."/>
            <person name="Jeong J.-T."/>
            <person name="Choi B.-S."/>
            <person name="Jung M."/>
            <person name="Ginzburg D."/>
            <person name="Zhao K."/>
            <person name="Won S.Y."/>
            <person name="Oh T.-J."/>
            <person name="Yu Y."/>
            <person name="Kim N.-H."/>
            <person name="Lee O.R."/>
            <person name="Lee T.-H."/>
            <person name="Bashyal P."/>
            <person name="Kim T.-S."/>
            <person name="Lee W.-H."/>
            <person name="Kawkins C."/>
            <person name="Kim C.-K."/>
            <person name="Kim J.S."/>
            <person name="Ahn B.O."/>
            <person name="Rhee S.Y."/>
            <person name="Sohng J.K."/>
        </authorList>
    </citation>
    <scope>NUCLEOTIDE SEQUENCE</scope>
    <source>
        <tissue evidence="2">Leaf</tissue>
    </source>
</reference>